<protein>
    <recommendedName>
        <fullName evidence="3">N-acetyltransferase domain-containing protein</fullName>
    </recommendedName>
</protein>
<dbReference type="Proteomes" id="UP001320420">
    <property type="component" value="Unassembled WGS sequence"/>
</dbReference>
<dbReference type="Pfam" id="PF00583">
    <property type="entry name" value="Acetyltransf_1"/>
    <property type="match status" value="1"/>
</dbReference>
<proteinExistence type="predicted"/>
<evidence type="ECO:0000256" key="1">
    <source>
        <dbReference type="ARBA" id="ARBA00022679"/>
    </source>
</evidence>
<evidence type="ECO:0000313" key="5">
    <source>
        <dbReference type="Proteomes" id="UP001320420"/>
    </source>
</evidence>
<reference evidence="4 5" key="1">
    <citation type="submission" date="2024-02" db="EMBL/GenBank/DDBJ databases">
        <title>De novo assembly and annotation of 12 fungi associated with fruit tree decline syndrome in Ontario, Canada.</title>
        <authorList>
            <person name="Sulman M."/>
            <person name="Ellouze W."/>
            <person name="Ilyukhin E."/>
        </authorList>
    </citation>
    <scope>NUCLEOTIDE SEQUENCE [LARGE SCALE GENOMIC DNA]</scope>
    <source>
        <strain evidence="4 5">M11/M66-122</strain>
    </source>
</reference>
<dbReference type="CDD" id="cd04301">
    <property type="entry name" value="NAT_SF"/>
    <property type="match status" value="1"/>
</dbReference>
<evidence type="ECO:0000313" key="4">
    <source>
        <dbReference type="EMBL" id="KAK7747210.1"/>
    </source>
</evidence>
<dbReference type="GO" id="GO:0016747">
    <property type="term" value="F:acyltransferase activity, transferring groups other than amino-acyl groups"/>
    <property type="evidence" value="ECO:0007669"/>
    <property type="project" value="InterPro"/>
</dbReference>
<dbReference type="InterPro" id="IPR000182">
    <property type="entry name" value="GNAT_dom"/>
</dbReference>
<organism evidence="4 5">
    <name type="scientific">Diatrype stigma</name>
    <dbReference type="NCBI Taxonomy" id="117547"/>
    <lineage>
        <taxon>Eukaryota</taxon>
        <taxon>Fungi</taxon>
        <taxon>Dikarya</taxon>
        <taxon>Ascomycota</taxon>
        <taxon>Pezizomycotina</taxon>
        <taxon>Sordariomycetes</taxon>
        <taxon>Xylariomycetidae</taxon>
        <taxon>Xylariales</taxon>
        <taxon>Diatrypaceae</taxon>
        <taxon>Diatrype</taxon>
    </lineage>
</organism>
<dbReference type="SUPFAM" id="SSF55729">
    <property type="entry name" value="Acyl-CoA N-acyltransferases (Nat)"/>
    <property type="match status" value="1"/>
</dbReference>
<dbReference type="EMBL" id="JAKJXP020000092">
    <property type="protein sequence ID" value="KAK7747210.1"/>
    <property type="molecule type" value="Genomic_DNA"/>
</dbReference>
<dbReference type="Gene3D" id="3.40.630.30">
    <property type="match status" value="1"/>
</dbReference>
<dbReference type="InterPro" id="IPR050832">
    <property type="entry name" value="Bact_Acetyltransf"/>
</dbReference>
<dbReference type="AlphaFoldDB" id="A0AAN9UFP5"/>
<sequence length="112" mass="12570">MKDLKTYLDESYSVTAIAKDIADPNKDMIVATGLEDAIVGFALLTRGTSEPCIDDLESKIELQRIYVHPSYHGKGIGNLLANRLEDMARAQGFKHIWLGVWEENYKAQRGTE</sequence>
<keyword evidence="5" id="KW-1185">Reference proteome</keyword>
<keyword evidence="1" id="KW-0808">Transferase</keyword>
<evidence type="ECO:0000259" key="3">
    <source>
        <dbReference type="PROSITE" id="PS51186"/>
    </source>
</evidence>
<name>A0AAN9UFP5_9PEZI</name>
<dbReference type="PANTHER" id="PTHR43877">
    <property type="entry name" value="AMINOALKYLPHOSPHONATE N-ACETYLTRANSFERASE-RELATED-RELATED"/>
    <property type="match status" value="1"/>
</dbReference>
<dbReference type="PROSITE" id="PS51186">
    <property type="entry name" value="GNAT"/>
    <property type="match status" value="1"/>
</dbReference>
<evidence type="ECO:0000256" key="2">
    <source>
        <dbReference type="ARBA" id="ARBA00023315"/>
    </source>
</evidence>
<dbReference type="InterPro" id="IPR016181">
    <property type="entry name" value="Acyl_CoA_acyltransferase"/>
</dbReference>
<feature type="domain" description="N-acetyltransferase" evidence="3">
    <location>
        <begin position="1"/>
        <end position="112"/>
    </location>
</feature>
<keyword evidence="2" id="KW-0012">Acyltransferase</keyword>
<accession>A0AAN9UFP5</accession>
<gene>
    <name evidence="4" type="ORF">SLS62_009152</name>
</gene>
<comment type="caution">
    <text evidence="4">The sequence shown here is derived from an EMBL/GenBank/DDBJ whole genome shotgun (WGS) entry which is preliminary data.</text>
</comment>